<feature type="compositionally biased region" description="Pro residues" evidence="1">
    <location>
        <begin position="77"/>
        <end position="87"/>
    </location>
</feature>
<comment type="caution">
    <text evidence="2">The sequence shown here is derived from an EMBL/GenBank/DDBJ whole genome shotgun (WGS) entry which is preliminary data.</text>
</comment>
<feature type="compositionally biased region" description="Low complexity" evidence="1">
    <location>
        <begin position="1147"/>
        <end position="1161"/>
    </location>
</feature>
<feature type="compositionally biased region" description="Low complexity" evidence="1">
    <location>
        <begin position="607"/>
        <end position="616"/>
    </location>
</feature>
<feature type="region of interest" description="Disordered" evidence="1">
    <location>
        <begin position="957"/>
        <end position="1205"/>
    </location>
</feature>
<feature type="compositionally biased region" description="Low complexity" evidence="1">
    <location>
        <begin position="1053"/>
        <end position="1068"/>
    </location>
</feature>
<feature type="region of interest" description="Disordered" evidence="1">
    <location>
        <begin position="1"/>
        <end position="312"/>
    </location>
</feature>
<feature type="compositionally biased region" description="Low complexity" evidence="1">
    <location>
        <begin position="1024"/>
        <end position="1042"/>
    </location>
</feature>
<evidence type="ECO:0000256" key="1">
    <source>
        <dbReference type="SAM" id="MobiDB-lite"/>
    </source>
</evidence>
<gene>
    <name evidence="2" type="ORF">J2S42_002457</name>
</gene>
<proteinExistence type="predicted"/>
<evidence type="ECO:0000313" key="3">
    <source>
        <dbReference type="Proteomes" id="UP001240236"/>
    </source>
</evidence>
<feature type="region of interest" description="Disordered" evidence="1">
    <location>
        <begin position="731"/>
        <end position="940"/>
    </location>
</feature>
<dbReference type="Proteomes" id="UP001240236">
    <property type="component" value="Unassembled WGS sequence"/>
</dbReference>
<feature type="compositionally biased region" description="Low complexity" evidence="1">
    <location>
        <begin position="223"/>
        <end position="232"/>
    </location>
</feature>
<feature type="compositionally biased region" description="Basic and acidic residues" evidence="1">
    <location>
        <begin position="1192"/>
        <end position="1201"/>
    </location>
</feature>
<feature type="compositionally biased region" description="Low complexity" evidence="1">
    <location>
        <begin position="240"/>
        <end position="251"/>
    </location>
</feature>
<reference evidence="2 3" key="1">
    <citation type="submission" date="2023-07" db="EMBL/GenBank/DDBJ databases">
        <title>Sequencing the genomes of 1000 actinobacteria strains.</title>
        <authorList>
            <person name="Klenk H.-P."/>
        </authorList>
    </citation>
    <scope>NUCLEOTIDE SEQUENCE [LARGE SCALE GENOMIC DNA]</scope>
    <source>
        <strain evidence="2 3">DSM 44709</strain>
    </source>
</reference>
<name>A0AAE3VX08_9ACTN</name>
<feature type="compositionally biased region" description="Basic and acidic residues" evidence="1">
    <location>
        <begin position="538"/>
        <end position="551"/>
    </location>
</feature>
<feature type="compositionally biased region" description="Basic and acidic residues" evidence="1">
    <location>
        <begin position="1163"/>
        <end position="1174"/>
    </location>
</feature>
<feature type="region of interest" description="Disordered" evidence="1">
    <location>
        <begin position="331"/>
        <end position="359"/>
    </location>
</feature>
<feature type="compositionally biased region" description="Low complexity" evidence="1">
    <location>
        <begin position="7"/>
        <end position="16"/>
    </location>
</feature>
<accession>A0AAE3VX08</accession>
<feature type="compositionally biased region" description="Low complexity" evidence="1">
    <location>
        <begin position="267"/>
        <end position="285"/>
    </location>
</feature>
<protein>
    <submittedName>
        <fullName evidence="2">Uncharacterized protein</fullName>
    </submittedName>
</protein>
<feature type="region of interest" description="Disordered" evidence="1">
    <location>
        <begin position="428"/>
        <end position="583"/>
    </location>
</feature>
<evidence type="ECO:0000313" key="2">
    <source>
        <dbReference type="EMBL" id="MDQ0365788.1"/>
    </source>
</evidence>
<keyword evidence="3" id="KW-1185">Reference proteome</keyword>
<sequence>MPPTPPSAAGDDGPPGWQAHGRPVPHPRQAADSAAFFSDTGEQPEVTQPSDAPLPPYMAQLIDHPGAGQQTGAANPWAPPAAGPPPAGRGDGFYDYDDEYGTERLGDPREQRAALAGWSGLDPADVHPNVSGATPVHRPDPEDDQPSLDFGTGQAEATQAIDPGDVPRGTGVPGGPPPVPEVAGDRAASPMAEFSPLSAWEQSVDETPPGGGRHVGGLQPITPGVRPAVRPFAPRPAGPVPAEGGPAVPAGETGGPQVPAQGGPRQGFAPGAVGAPAEPEAEQGGTFAPLAPAGDGAPQPPRTGQNPWSGRPFVPEVPPIPETARSPWVPFGGSAPVTEPAPEPTPGGPGSATGPADPAAAAEVISWPFAPRTAPDDDPGAVTAHRLDTVRPDVPGQIAGAGTAGRADTAGRDIADDDAKVAQDLSGGHVAGGARATGLPHAGAAAEGGATPDVTETEPSPARTRQRSWQPIPPQVTPVGTTASAEATGAVDSRGHAMPSAGPSTSEPPTAPLRTTAPPRSTGPLTGPLRPTAPPPADPERADPGEADASRAAEASADTAADERVDPPYSAVEAPTTDAGVHPAPVWVATTRLRPMSLPAGRDDDPVAAPDPRNAATGWNARTDEQPIVDGPSSGRIGTTAGPAPGAIDQGSSAPESDDDPITHEDSDRPRHAGDGPAATDEQDETPAGVIEAVMAALRERTGEQVPVSDAARGLTGTSLSAEVTADALRAAAGTPPAAEQLSTAPAGATALEDLPVARTGAHEDRPITAVSLEPDTATLPNDASTGDPKGAEPAADSGDARVGPAATGAIEAVSADVPGTGVPAAPSGGGRGEPAAPSDNDQENLVPSVPASPVGEDGMAREGGTTLADADAGELTGQAPEQGPGQPRDTSDAPVPDAPDPSAPDLGDGPQPDVRAADRTDPAPGQPTPGVPAVKSEPGLSFERSAEIGAAVAALRSGARKAGSIVYTPAVGGRRRAPVPQHMAEDQLTPATEAGTPAAHQPSDVEESAAPPADDPTVTHLHAATAAPVAAAADTAEPAVPADDDAESTGRAEIAAPAAQAATGTAEADADADADAGTGTAEPDPGPTTASAAPTVLEPGDAVDTGIATEAEAQPSADQAPDDPAEAGAARKSWARTPAEETEWITPSAAAAPPGTTGSGEPEDRADRTNAPERDDEDDDVTVLSTNLQPDPDHDHDDAPQLRPGDVVETPIAVWTDEAAAPFRQQWHEIKAQFVDDPVGALAQAQTVCANAVHDLADALLAEQAGLDPHKTNATPDTESMRIAMRRYREFLDRVLAL</sequence>
<feature type="region of interest" description="Disordered" evidence="1">
    <location>
        <begin position="596"/>
        <end position="716"/>
    </location>
</feature>
<feature type="compositionally biased region" description="Low complexity" evidence="1">
    <location>
        <begin position="512"/>
        <end position="530"/>
    </location>
</feature>
<feature type="compositionally biased region" description="Basic and acidic residues" evidence="1">
    <location>
        <begin position="661"/>
        <end position="674"/>
    </location>
</feature>
<feature type="compositionally biased region" description="Basic and acidic residues" evidence="1">
    <location>
        <begin position="101"/>
        <end position="112"/>
    </location>
</feature>
<dbReference type="RefSeq" id="WP_307238626.1">
    <property type="nucleotide sequence ID" value="NZ_JAUSUZ010000001.1"/>
</dbReference>
<organism evidence="2 3">
    <name type="scientific">Catenuloplanes indicus</name>
    <dbReference type="NCBI Taxonomy" id="137267"/>
    <lineage>
        <taxon>Bacteria</taxon>
        <taxon>Bacillati</taxon>
        <taxon>Actinomycetota</taxon>
        <taxon>Actinomycetes</taxon>
        <taxon>Micromonosporales</taxon>
        <taxon>Micromonosporaceae</taxon>
        <taxon>Catenuloplanes</taxon>
    </lineage>
</organism>
<dbReference type="EMBL" id="JAUSUZ010000001">
    <property type="protein sequence ID" value="MDQ0365788.1"/>
    <property type="molecule type" value="Genomic_DNA"/>
</dbReference>